<comment type="caution">
    <text evidence="2">The sequence shown here is derived from an EMBL/GenBank/DDBJ whole genome shotgun (WGS) entry which is preliminary data.</text>
</comment>
<evidence type="ECO:0000313" key="3">
    <source>
        <dbReference type="Proteomes" id="UP001165074"/>
    </source>
</evidence>
<accession>A0A9W6W648</accession>
<keyword evidence="1" id="KW-0472">Membrane</keyword>
<dbReference type="AlphaFoldDB" id="A0A9W6W648"/>
<keyword evidence="1" id="KW-1133">Transmembrane helix</keyword>
<name>A0A9W6W648_9ACTN</name>
<keyword evidence="1" id="KW-0812">Transmembrane</keyword>
<evidence type="ECO:0000313" key="2">
    <source>
        <dbReference type="EMBL" id="GLY90666.1"/>
    </source>
</evidence>
<organism evidence="2 3">
    <name type="scientific">Actinoallomurus iriomotensis</name>
    <dbReference type="NCBI Taxonomy" id="478107"/>
    <lineage>
        <taxon>Bacteria</taxon>
        <taxon>Bacillati</taxon>
        <taxon>Actinomycetota</taxon>
        <taxon>Actinomycetes</taxon>
        <taxon>Streptosporangiales</taxon>
        <taxon>Thermomonosporaceae</taxon>
        <taxon>Actinoallomurus</taxon>
    </lineage>
</organism>
<evidence type="ECO:0000256" key="1">
    <source>
        <dbReference type="SAM" id="Phobius"/>
    </source>
</evidence>
<proteinExistence type="predicted"/>
<reference evidence="2" key="1">
    <citation type="submission" date="2023-03" db="EMBL/GenBank/DDBJ databases">
        <title>Actinoallomurus iriomotensis NBRC 103684.</title>
        <authorList>
            <person name="Ichikawa N."/>
            <person name="Sato H."/>
            <person name="Tonouchi N."/>
        </authorList>
    </citation>
    <scope>NUCLEOTIDE SEQUENCE</scope>
    <source>
        <strain evidence="2">NBRC 103684</strain>
    </source>
</reference>
<feature type="transmembrane region" description="Helical" evidence="1">
    <location>
        <begin position="32"/>
        <end position="50"/>
    </location>
</feature>
<dbReference type="EMBL" id="BSTK01000017">
    <property type="protein sequence ID" value="GLY90666.1"/>
    <property type="molecule type" value="Genomic_DNA"/>
</dbReference>
<dbReference type="RefSeq" id="WP_285581721.1">
    <property type="nucleotide sequence ID" value="NZ_BSTK01000017.1"/>
</dbReference>
<protein>
    <submittedName>
        <fullName evidence="2">Uncharacterized protein</fullName>
    </submittedName>
</protein>
<keyword evidence="3" id="KW-1185">Reference proteome</keyword>
<gene>
    <name evidence="2" type="ORF">Airi02_085950</name>
</gene>
<sequence length="52" mass="5541">MTTASHLHGDERGPTVRTSGLANRLLAFTARWLSHACFLSGTTLLLAAGWSS</sequence>
<dbReference type="Proteomes" id="UP001165074">
    <property type="component" value="Unassembled WGS sequence"/>
</dbReference>